<proteinExistence type="predicted"/>
<reference evidence="2" key="3">
    <citation type="journal article" date="2017" name="Nature">
        <title>Genome sequence of the progenitor of the wheat D genome Aegilops tauschii.</title>
        <authorList>
            <person name="Luo M.C."/>
            <person name="Gu Y.Q."/>
            <person name="Puiu D."/>
            <person name="Wang H."/>
            <person name="Twardziok S.O."/>
            <person name="Deal K.R."/>
            <person name="Huo N."/>
            <person name="Zhu T."/>
            <person name="Wang L."/>
            <person name="Wang Y."/>
            <person name="McGuire P.E."/>
            <person name="Liu S."/>
            <person name="Long H."/>
            <person name="Ramasamy R.K."/>
            <person name="Rodriguez J.C."/>
            <person name="Van S.L."/>
            <person name="Yuan L."/>
            <person name="Wang Z."/>
            <person name="Xia Z."/>
            <person name="Xiao L."/>
            <person name="Anderson O.D."/>
            <person name="Ouyang S."/>
            <person name="Liang Y."/>
            <person name="Zimin A.V."/>
            <person name="Pertea G."/>
            <person name="Qi P."/>
            <person name="Bennetzen J.L."/>
            <person name="Dai X."/>
            <person name="Dawson M.W."/>
            <person name="Muller H.G."/>
            <person name="Kugler K."/>
            <person name="Rivarola-Duarte L."/>
            <person name="Spannagl M."/>
            <person name="Mayer K.F.X."/>
            <person name="Lu F.H."/>
            <person name="Bevan M.W."/>
            <person name="Leroy P."/>
            <person name="Li P."/>
            <person name="You F.M."/>
            <person name="Sun Q."/>
            <person name="Liu Z."/>
            <person name="Lyons E."/>
            <person name="Wicker T."/>
            <person name="Salzberg S.L."/>
            <person name="Devos K.M."/>
            <person name="Dvorak J."/>
        </authorList>
    </citation>
    <scope>NUCLEOTIDE SEQUENCE [LARGE SCALE GENOMIC DNA]</scope>
    <source>
        <strain evidence="2">cv. AL8/78</strain>
    </source>
</reference>
<evidence type="ECO:0000313" key="2">
    <source>
        <dbReference type="EnsemblPlants" id="AET7Gv21190500.10"/>
    </source>
</evidence>
<dbReference type="Gramene" id="AET7Gv21190500.10">
    <property type="protein sequence ID" value="AET7Gv21190500.10"/>
    <property type="gene ID" value="AET7Gv21190500"/>
</dbReference>
<dbReference type="Proteomes" id="UP000015105">
    <property type="component" value="Chromosome 7D"/>
</dbReference>
<evidence type="ECO:0000313" key="3">
    <source>
        <dbReference type="Proteomes" id="UP000015105"/>
    </source>
</evidence>
<name>A0A453T1B4_AEGTS</name>
<accession>A0A453T1B4</accession>
<dbReference type="EnsemblPlants" id="AET7Gv21190500.10">
    <property type="protein sequence ID" value="AET7Gv21190500.10"/>
    <property type="gene ID" value="AET7Gv21190500"/>
</dbReference>
<reference evidence="3" key="2">
    <citation type="journal article" date="2017" name="Nat. Plants">
        <title>The Aegilops tauschii genome reveals multiple impacts of transposons.</title>
        <authorList>
            <person name="Zhao G."/>
            <person name="Zou C."/>
            <person name="Li K."/>
            <person name="Wang K."/>
            <person name="Li T."/>
            <person name="Gao L."/>
            <person name="Zhang X."/>
            <person name="Wang H."/>
            <person name="Yang Z."/>
            <person name="Liu X."/>
            <person name="Jiang W."/>
            <person name="Mao L."/>
            <person name="Kong X."/>
            <person name="Jiao Y."/>
            <person name="Jia J."/>
        </authorList>
    </citation>
    <scope>NUCLEOTIDE SEQUENCE [LARGE SCALE GENOMIC DNA]</scope>
    <source>
        <strain evidence="3">cv. AL8/78</strain>
    </source>
</reference>
<feature type="region of interest" description="Disordered" evidence="1">
    <location>
        <begin position="1"/>
        <end position="58"/>
    </location>
</feature>
<feature type="compositionally biased region" description="Pro residues" evidence="1">
    <location>
        <begin position="36"/>
        <end position="52"/>
    </location>
</feature>
<reference evidence="2" key="5">
    <citation type="journal article" date="2021" name="G3 (Bethesda)">
        <title>Aegilops tauschii genome assembly Aet v5.0 features greater sequence contiguity and improved annotation.</title>
        <authorList>
            <person name="Wang L."/>
            <person name="Zhu T."/>
            <person name="Rodriguez J.C."/>
            <person name="Deal K.R."/>
            <person name="Dubcovsky J."/>
            <person name="McGuire P.E."/>
            <person name="Lux T."/>
            <person name="Spannagl M."/>
            <person name="Mayer K.F.X."/>
            <person name="Baldrich P."/>
            <person name="Meyers B.C."/>
            <person name="Huo N."/>
            <person name="Gu Y.Q."/>
            <person name="Zhou H."/>
            <person name="Devos K.M."/>
            <person name="Bennetzen J.L."/>
            <person name="Unver T."/>
            <person name="Budak H."/>
            <person name="Gulick P.J."/>
            <person name="Galiba G."/>
            <person name="Kalapos B."/>
            <person name="Nelson D.R."/>
            <person name="Li P."/>
            <person name="You F.M."/>
            <person name="Luo M.C."/>
            <person name="Dvorak J."/>
        </authorList>
    </citation>
    <scope>NUCLEOTIDE SEQUENCE [LARGE SCALE GENOMIC DNA]</scope>
    <source>
        <strain evidence="2">cv. AL8/78</strain>
    </source>
</reference>
<organism evidence="2 3">
    <name type="scientific">Aegilops tauschii subsp. strangulata</name>
    <name type="common">Goatgrass</name>
    <dbReference type="NCBI Taxonomy" id="200361"/>
    <lineage>
        <taxon>Eukaryota</taxon>
        <taxon>Viridiplantae</taxon>
        <taxon>Streptophyta</taxon>
        <taxon>Embryophyta</taxon>
        <taxon>Tracheophyta</taxon>
        <taxon>Spermatophyta</taxon>
        <taxon>Magnoliopsida</taxon>
        <taxon>Liliopsida</taxon>
        <taxon>Poales</taxon>
        <taxon>Poaceae</taxon>
        <taxon>BOP clade</taxon>
        <taxon>Pooideae</taxon>
        <taxon>Triticodae</taxon>
        <taxon>Triticeae</taxon>
        <taxon>Triticinae</taxon>
        <taxon>Aegilops</taxon>
    </lineage>
</organism>
<sequence>MPRLLLSPPGPRPAALIPSTASPRAPFSHHRGLATPPTPRIFPRSTLPPPSYCPRGGRDAEQAYRIGLRSSASTCPS</sequence>
<reference evidence="3" key="1">
    <citation type="journal article" date="2014" name="Science">
        <title>Ancient hybridizations among the ancestral genomes of bread wheat.</title>
        <authorList>
            <consortium name="International Wheat Genome Sequencing Consortium,"/>
            <person name="Marcussen T."/>
            <person name="Sandve S.R."/>
            <person name="Heier L."/>
            <person name="Spannagl M."/>
            <person name="Pfeifer M."/>
            <person name="Jakobsen K.S."/>
            <person name="Wulff B.B."/>
            <person name="Steuernagel B."/>
            <person name="Mayer K.F."/>
            <person name="Olsen O.A."/>
        </authorList>
    </citation>
    <scope>NUCLEOTIDE SEQUENCE [LARGE SCALE GENOMIC DNA]</scope>
    <source>
        <strain evidence="3">cv. AL8/78</strain>
    </source>
</reference>
<keyword evidence="3" id="KW-1185">Reference proteome</keyword>
<evidence type="ECO:0000256" key="1">
    <source>
        <dbReference type="SAM" id="MobiDB-lite"/>
    </source>
</evidence>
<reference evidence="2" key="4">
    <citation type="submission" date="2019-03" db="UniProtKB">
        <authorList>
            <consortium name="EnsemblPlants"/>
        </authorList>
    </citation>
    <scope>IDENTIFICATION</scope>
</reference>
<dbReference type="AlphaFoldDB" id="A0A453T1B4"/>
<protein>
    <submittedName>
        <fullName evidence="2">Uncharacterized protein</fullName>
    </submittedName>
</protein>